<accession>A0A5J5EJM8</accession>
<gene>
    <name evidence="1" type="ORF">FN846DRAFT_1024215</name>
</gene>
<dbReference type="InParanoid" id="A0A5J5EJM8"/>
<proteinExistence type="predicted"/>
<evidence type="ECO:0000313" key="2">
    <source>
        <dbReference type="Proteomes" id="UP000326924"/>
    </source>
</evidence>
<evidence type="ECO:0000313" key="1">
    <source>
        <dbReference type="EMBL" id="KAA8895862.1"/>
    </source>
</evidence>
<comment type="caution">
    <text evidence="1">The sequence shown here is derived from an EMBL/GenBank/DDBJ whole genome shotgun (WGS) entry which is preliminary data.</text>
</comment>
<organism evidence="1 2">
    <name type="scientific">Sphaerosporella brunnea</name>
    <dbReference type="NCBI Taxonomy" id="1250544"/>
    <lineage>
        <taxon>Eukaryota</taxon>
        <taxon>Fungi</taxon>
        <taxon>Dikarya</taxon>
        <taxon>Ascomycota</taxon>
        <taxon>Pezizomycotina</taxon>
        <taxon>Pezizomycetes</taxon>
        <taxon>Pezizales</taxon>
        <taxon>Pyronemataceae</taxon>
        <taxon>Sphaerosporella</taxon>
    </lineage>
</organism>
<dbReference type="AlphaFoldDB" id="A0A5J5EJM8"/>
<dbReference type="Proteomes" id="UP000326924">
    <property type="component" value="Unassembled WGS sequence"/>
</dbReference>
<sequence>MAPQAFPCPEQAPRYGPTMVPVAEKHRKIRRDAPVKSTRCQPTDRKEIEILSYLDTPREFTMGDGRIETRKPTTRAAGKFYGVNASQVSRLRKQEDRILEALGDRRTIRRYKVGK</sequence>
<dbReference type="EMBL" id="VXIS01000240">
    <property type="protein sequence ID" value="KAA8895862.1"/>
    <property type="molecule type" value="Genomic_DNA"/>
</dbReference>
<keyword evidence="2" id="KW-1185">Reference proteome</keyword>
<name>A0A5J5EJM8_9PEZI</name>
<protein>
    <submittedName>
        <fullName evidence="1">Uncharacterized protein</fullName>
    </submittedName>
</protein>
<reference evidence="1 2" key="1">
    <citation type="submission" date="2019-09" db="EMBL/GenBank/DDBJ databases">
        <title>Draft genome of the ectomycorrhizal ascomycete Sphaerosporella brunnea.</title>
        <authorList>
            <consortium name="DOE Joint Genome Institute"/>
            <person name="Benucci G.M."/>
            <person name="Marozzi G."/>
            <person name="Antonielli L."/>
            <person name="Sanchez S."/>
            <person name="Marco P."/>
            <person name="Wang X."/>
            <person name="Falini L.B."/>
            <person name="Barry K."/>
            <person name="Haridas S."/>
            <person name="Lipzen A."/>
            <person name="Labutti K."/>
            <person name="Grigoriev I.V."/>
            <person name="Murat C."/>
            <person name="Martin F."/>
            <person name="Albertini E."/>
            <person name="Donnini D."/>
            <person name="Bonito G."/>
        </authorList>
    </citation>
    <scope>NUCLEOTIDE SEQUENCE [LARGE SCALE GENOMIC DNA]</scope>
    <source>
        <strain evidence="1 2">Sb_GMNB300</strain>
    </source>
</reference>